<keyword evidence="5" id="KW-0482">Metalloprotease</keyword>
<dbReference type="Pfam" id="PF20582">
    <property type="entry name" value="UPF0758_N"/>
    <property type="match status" value="1"/>
</dbReference>
<dbReference type="NCBIfam" id="NF000642">
    <property type="entry name" value="PRK00024.1"/>
    <property type="match status" value="1"/>
</dbReference>
<dbReference type="InterPro" id="IPR020891">
    <property type="entry name" value="UPF0758_CS"/>
</dbReference>
<dbReference type="Proteomes" id="UP000004506">
    <property type="component" value="Unassembled WGS sequence"/>
</dbReference>
<dbReference type="GO" id="GO:0006508">
    <property type="term" value="P:proteolysis"/>
    <property type="evidence" value="ECO:0007669"/>
    <property type="project" value="UniProtKB-KW"/>
</dbReference>
<evidence type="ECO:0000256" key="3">
    <source>
        <dbReference type="ARBA" id="ARBA00022801"/>
    </source>
</evidence>
<dbReference type="InterPro" id="IPR037518">
    <property type="entry name" value="MPN"/>
</dbReference>
<evidence type="ECO:0000256" key="1">
    <source>
        <dbReference type="ARBA" id="ARBA00022670"/>
    </source>
</evidence>
<dbReference type="Pfam" id="PF04002">
    <property type="entry name" value="RadC"/>
    <property type="match status" value="1"/>
</dbReference>
<dbReference type="GO" id="GO:0046872">
    <property type="term" value="F:metal ion binding"/>
    <property type="evidence" value="ECO:0007669"/>
    <property type="project" value="UniProtKB-KW"/>
</dbReference>
<dbReference type="HAMAP" id="MF_00018">
    <property type="entry name" value="UPF0758_YicR"/>
    <property type="match status" value="1"/>
</dbReference>
<reference evidence="9" key="2">
    <citation type="submission" date="2008-04" db="EMBL/GenBank/DDBJ databases">
        <title>Draft genome sequence of Providencia stuartii(ATCC 25827).</title>
        <authorList>
            <person name="Sudarsanam P."/>
            <person name="Ley R."/>
            <person name="Guruge J."/>
            <person name="Turnbaugh P.J."/>
            <person name="Mahowald M."/>
            <person name="Liep D."/>
            <person name="Gordon J."/>
        </authorList>
    </citation>
    <scope>NUCLEOTIDE SEQUENCE [LARGE SCALE GENOMIC DNA]</scope>
    <source>
        <strain evidence="9">ATCC 25827</strain>
    </source>
</reference>
<dbReference type="CDD" id="cd08071">
    <property type="entry name" value="MPN_DUF2466"/>
    <property type="match status" value="1"/>
</dbReference>
<dbReference type="InterPro" id="IPR001405">
    <property type="entry name" value="UPF0758"/>
</dbReference>
<dbReference type="Gene3D" id="3.40.140.10">
    <property type="entry name" value="Cytidine Deaminase, domain 2"/>
    <property type="match status" value="1"/>
</dbReference>
<reference evidence="8 9" key="3">
    <citation type="submission" date="2008-05" db="EMBL/GenBank/DDBJ databases">
        <authorList>
            <person name="Fulton L."/>
            <person name="Clifton S."/>
            <person name="Fulton B."/>
            <person name="Xu J."/>
            <person name="Minx P."/>
            <person name="Pepin K.H."/>
            <person name="Johnson M."/>
            <person name="Thiruvilangam P."/>
            <person name="Bhonagiri V."/>
            <person name="Nash W.E."/>
            <person name="Mardis E.R."/>
            <person name="Wilson R.K."/>
        </authorList>
    </citation>
    <scope>NUCLEOTIDE SEQUENCE [LARGE SCALE GENOMIC DNA]</scope>
    <source>
        <strain evidence="8 9">ATCC 25827</strain>
    </source>
</reference>
<dbReference type="PANTHER" id="PTHR30471:SF3">
    <property type="entry name" value="UPF0758 PROTEIN YEES-RELATED"/>
    <property type="match status" value="1"/>
</dbReference>
<dbReference type="EMBL" id="ABJD02000047">
    <property type="protein sequence ID" value="EDU61570.1"/>
    <property type="molecule type" value="Genomic_DNA"/>
</dbReference>
<feature type="domain" description="MPN" evidence="7">
    <location>
        <begin position="99"/>
        <end position="222"/>
    </location>
</feature>
<organism evidence="8 9">
    <name type="scientific">Providencia stuartii ATCC 25827</name>
    <dbReference type="NCBI Taxonomy" id="471874"/>
    <lineage>
        <taxon>Bacteria</taxon>
        <taxon>Pseudomonadati</taxon>
        <taxon>Pseudomonadota</taxon>
        <taxon>Gammaproteobacteria</taxon>
        <taxon>Enterobacterales</taxon>
        <taxon>Morganellaceae</taxon>
        <taxon>Providencia</taxon>
    </lineage>
</organism>
<protein>
    <recommendedName>
        <fullName evidence="6">UPF0758 protein PROSTU_00459</fullName>
    </recommendedName>
</protein>
<comment type="caution">
    <text evidence="8">The sequence shown here is derived from an EMBL/GenBank/DDBJ whole genome shotgun (WGS) entry which is preliminary data.</text>
</comment>
<dbReference type="Gene3D" id="1.10.150.20">
    <property type="entry name" value="5' to 3' exonuclease, C-terminal subdomain"/>
    <property type="match status" value="1"/>
</dbReference>
<sequence length="222" mass="25526">MMEYEENLQPREKLLAYGAVALTDVELLAIFLRTGRQGESVIELAERLLKEFGSLYLLLQADYSKLSKCKGIGVCKFSQLQAISELARRFFAEQFLYEDVISDPNLLKMRLVELFSGQEREVFTVLFLNNQHQIISYEELFRGTINRVEVHPREIIRFAMKMNASAIILAHNHPSGNPEPSDADRQVTFRIKEACTLMGIKLLDHFVVGHKNCVSFLERGWL</sequence>
<gene>
    <name evidence="8" type="primary">radC</name>
    <name evidence="8" type="ORF">PROSTU_00459</name>
</gene>
<dbReference type="PROSITE" id="PS01302">
    <property type="entry name" value="UPF0758"/>
    <property type="match status" value="1"/>
</dbReference>
<accession>A0AA86YPC8</accession>
<keyword evidence="1" id="KW-0645">Protease</keyword>
<dbReference type="SUPFAM" id="SSF47781">
    <property type="entry name" value="RuvA domain 2-like"/>
    <property type="match status" value="1"/>
</dbReference>
<dbReference type="PANTHER" id="PTHR30471">
    <property type="entry name" value="DNA REPAIR PROTEIN RADC"/>
    <property type="match status" value="1"/>
</dbReference>
<reference evidence="9" key="1">
    <citation type="submission" date="2008-04" db="EMBL/GenBank/DDBJ databases">
        <title>Draft genome sequence of Providencia stuartii (ATCC 25827).</title>
        <authorList>
            <person name="Sudarsanam P."/>
            <person name="Ley R."/>
            <person name="Guruge J."/>
            <person name="Turnbaugh P.J."/>
            <person name="Mahowald M."/>
            <person name="Liep D."/>
            <person name="Gordon J."/>
        </authorList>
    </citation>
    <scope>NUCLEOTIDE SEQUENCE [LARGE SCALE GENOMIC DNA]</scope>
    <source>
        <strain evidence="9">ATCC 25827</strain>
    </source>
</reference>
<dbReference type="InterPro" id="IPR022820">
    <property type="entry name" value="UPF0758_YicR"/>
</dbReference>
<dbReference type="InterPro" id="IPR025657">
    <property type="entry name" value="RadC_JAB"/>
</dbReference>
<dbReference type="RefSeq" id="WP_004924233.1">
    <property type="nucleotide sequence ID" value="NZ_DS607671.1"/>
</dbReference>
<keyword evidence="4" id="KW-0862">Zinc</keyword>
<evidence type="ECO:0000313" key="9">
    <source>
        <dbReference type="Proteomes" id="UP000004506"/>
    </source>
</evidence>
<evidence type="ECO:0000313" key="8">
    <source>
        <dbReference type="EMBL" id="EDU61570.1"/>
    </source>
</evidence>
<evidence type="ECO:0000256" key="2">
    <source>
        <dbReference type="ARBA" id="ARBA00022723"/>
    </source>
</evidence>
<dbReference type="NCBIfam" id="TIGR00608">
    <property type="entry name" value="radc"/>
    <property type="match status" value="1"/>
</dbReference>
<dbReference type="GO" id="GO:0008237">
    <property type="term" value="F:metallopeptidase activity"/>
    <property type="evidence" value="ECO:0007669"/>
    <property type="project" value="UniProtKB-KW"/>
</dbReference>
<evidence type="ECO:0000256" key="4">
    <source>
        <dbReference type="ARBA" id="ARBA00022833"/>
    </source>
</evidence>
<dbReference type="SUPFAM" id="SSF102712">
    <property type="entry name" value="JAB1/MPN domain"/>
    <property type="match status" value="1"/>
</dbReference>
<evidence type="ECO:0000259" key="7">
    <source>
        <dbReference type="PROSITE" id="PS50249"/>
    </source>
</evidence>
<keyword evidence="3" id="KW-0378">Hydrolase</keyword>
<keyword evidence="2" id="KW-0479">Metal-binding</keyword>
<dbReference type="PROSITE" id="PS50249">
    <property type="entry name" value="MPN"/>
    <property type="match status" value="1"/>
</dbReference>
<proteinExistence type="inferred from homology"/>
<evidence type="ECO:0000256" key="6">
    <source>
        <dbReference type="HAMAP-Rule" id="MF_00018"/>
    </source>
</evidence>
<dbReference type="AlphaFoldDB" id="A0AA86YPC8"/>
<name>A0AA86YPC8_PROST</name>
<dbReference type="InterPro" id="IPR046778">
    <property type="entry name" value="UPF0758_N"/>
</dbReference>
<evidence type="ECO:0000256" key="5">
    <source>
        <dbReference type="ARBA" id="ARBA00023049"/>
    </source>
</evidence>
<dbReference type="InterPro" id="IPR010994">
    <property type="entry name" value="RuvA_2-like"/>
</dbReference>
<comment type="similarity">
    <text evidence="6">Belongs to the UPF0758 family. YicR subfamily.</text>
</comment>